<evidence type="ECO:0000256" key="1">
    <source>
        <dbReference type="SAM" id="MobiDB-lite"/>
    </source>
</evidence>
<evidence type="ECO:0000313" key="2">
    <source>
        <dbReference type="EMBL" id="CDW74455.1"/>
    </source>
</evidence>
<reference evidence="2 3" key="1">
    <citation type="submission" date="2014-06" db="EMBL/GenBank/DDBJ databases">
        <authorList>
            <person name="Swart Estienne"/>
        </authorList>
    </citation>
    <scope>NUCLEOTIDE SEQUENCE [LARGE SCALE GENOMIC DNA]</scope>
    <source>
        <strain evidence="2 3">130c</strain>
    </source>
</reference>
<sequence length="455" mass="54212">MKASANMRLYDFKEVGRSIPKNILKSEKFQKPPLPPLRSKKTQDEVENNDRNLPEIQQSISVQNKETNMSTLNPEQTDKNIQDQQKIVKQMEIIQQQMNNQSTSFKRRFPKNVKTGEEDIWQALSKHQMEVVNKNYHDQQQRKVKNQQLYKLELDRQIEIKKRANSAQNIRKEARQYSEGVTLNKNNEILQSTMQPSESQCPDPNNQQNRLNQINDQTKQEDELAKFGFKREPIDIDMIRKQLIKDKLNKFTKQKIQKAVLDQQLKEIRQRNQQQDIALQKSPLIQRHNKSQIIDQKSELIIDPNVTEELDAKHNIRNIHSSSMTRKYQIQQQYLSAIYELNKQKYNHNRVIQMKKYHADLDLQVQQRKKTKDAALDELEKFNYYDLMAYRNQDQKLYSKIIGMEDLQLKDRYQKQMERELFQMDYMQNINDKSMQSLLPYANNPNSNNLTSLQL</sequence>
<accession>A0A077ZX35</accession>
<dbReference type="Proteomes" id="UP000039865">
    <property type="component" value="Unassembled WGS sequence"/>
</dbReference>
<dbReference type="AlphaFoldDB" id="A0A077ZX35"/>
<feature type="compositionally biased region" description="Basic and acidic residues" evidence="1">
    <location>
        <begin position="41"/>
        <end position="50"/>
    </location>
</feature>
<keyword evidence="3" id="KW-1185">Reference proteome</keyword>
<proteinExistence type="predicted"/>
<feature type="region of interest" description="Disordered" evidence="1">
    <location>
        <begin position="23"/>
        <end position="50"/>
    </location>
</feature>
<evidence type="ECO:0000313" key="3">
    <source>
        <dbReference type="Proteomes" id="UP000039865"/>
    </source>
</evidence>
<dbReference type="InParanoid" id="A0A077ZX35"/>
<organism evidence="2 3">
    <name type="scientific">Stylonychia lemnae</name>
    <name type="common">Ciliate</name>
    <dbReference type="NCBI Taxonomy" id="5949"/>
    <lineage>
        <taxon>Eukaryota</taxon>
        <taxon>Sar</taxon>
        <taxon>Alveolata</taxon>
        <taxon>Ciliophora</taxon>
        <taxon>Intramacronucleata</taxon>
        <taxon>Spirotrichea</taxon>
        <taxon>Stichotrichia</taxon>
        <taxon>Sporadotrichida</taxon>
        <taxon>Oxytrichidae</taxon>
        <taxon>Stylonychinae</taxon>
        <taxon>Stylonychia</taxon>
    </lineage>
</organism>
<protein>
    <submittedName>
        <fullName evidence="2">Uncharacterized protein</fullName>
    </submittedName>
</protein>
<gene>
    <name evidence="2" type="primary">Contig3778.g4041</name>
    <name evidence="2" type="ORF">STYLEM_3434</name>
</gene>
<dbReference type="EMBL" id="CCKQ01003330">
    <property type="protein sequence ID" value="CDW74455.1"/>
    <property type="molecule type" value="Genomic_DNA"/>
</dbReference>
<name>A0A077ZX35_STYLE</name>